<accession>A0A9Q4G114</accession>
<dbReference type="GO" id="GO:0005384">
    <property type="term" value="F:manganese ion transmembrane transporter activity"/>
    <property type="evidence" value="ECO:0007669"/>
    <property type="project" value="UniProtKB-UniRule"/>
</dbReference>
<reference evidence="9" key="1">
    <citation type="submission" date="2020-06" db="EMBL/GenBank/DDBJ databases">
        <title>Insight into the genomes of haloalkaliphilic bacilli from Kenyan soda lakes.</title>
        <authorList>
            <person name="Mwirichia R."/>
            <person name="Villamizar G.C."/>
            <person name="Poehlein A."/>
            <person name="Mugweru J."/>
            <person name="Kipnyargis A."/>
            <person name="Kiplimo D."/>
            <person name="Orwa P."/>
            <person name="Daniel R."/>
        </authorList>
    </citation>
    <scope>NUCLEOTIDE SEQUENCE</scope>
    <source>
        <strain evidence="9">B1096_S55</strain>
    </source>
</reference>
<sequence>MTVALMALALSMDAFSISVGIGLLGLRYKRIVLVSATVGFFHMIMPVVGIIIGRLLSEYMGALAFFIGGSGLIVLGMQMIISSVKKEPSSLFSPIGTGLVVFAMSVSMDSLSLGLTLGVLGVNTWLISTFFGVASAFFTGLGLMIGKKAGYWLGTGGEWIGGFVLLIFGVKMILTPF</sequence>
<comment type="subcellular location">
    <subcellularLocation>
        <location evidence="8">Cell membrane</location>
        <topology evidence="8">Multi-pass membrane protein</topology>
    </subcellularLocation>
</comment>
<feature type="transmembrane region" description="Helical" evidence="8">
    <location>
        <begin position="6"/>
        <end position="24"/>
    </location>
</feature>
<evidence type="ECO:0000256" key="4">
    <source>
        <dbReference type="ARBA" id="ARBA00022989"/>
    </source>
</evidence>
<comment type="similarity">
    <text evidence="8">Belongs to the MntP (TC 9.B.29) family.</text>
</comment>
<keyword evidence="4 8" id="KW-1133">Transmembrane helix</keyword>
<feature type="transmembrane region" description="Helical" evidence="8">
    <location>
        <begin position="59"/>
        <end position="79"/>
    </location>
</feature>
<dbReference type="EMBL" id="JABXYM010000002">
    <property type="protein sequence ID" value="MCR6098567.1"/>
    <property type="molecule type" value="Genomic_DNA"/>
</dbReference>
<dbReference type="PANTHER" id="PTHR35529">
    <property type="entry name" value="MANGANESE EFFLUX PUMP MNTP-RELATED"/>
    <property type="match status" value="1"/>
</dbReference>
<keyword evidence="3 8" id="KW-0812">Transmembrane</keyword>
<evidence type="ECO:0000256" key="3">
    <source>
        <dbReference type="ARBA" id="ARBA00022692"/>
    </source>
</evidence>
<feature type="transmembrane region" description="Helical" evidence="8">
    <location>
        <begin position="125"/>
        <end position="144"/>
    </location>
</feature>
<name>A0A9Q4G114_SALAG</name>
<evidence type="ECO:0000256" key="5">
    <source>
        <dbReference type="ARBA" id="ARBA00023065"/>
    </source>
</evidence>
<organism evidence="9 10">
    <name type="scientific">Salipaludibacillus agaradhaerens</name>
    <name type="common">Bacillus agaradhaerens</name>
    <dbReference type="NCBI Taxonomy" id="76935"/>
    <lineage>
        <taxon>Bacteria</taxon>
        <taxon>Bacillati</taxon>
        <taxon>Bacillota</taxon>
        <taxon>Bacilli</taxon>
        <taxon>Bacillales</taxon>
        <taxon>Bacillaceae</taxon>
    </lineage>
</organism>
<keyword evidence="5 8" id="KW-0406">Ion transport</keyword>
<dbReference type="AlphaFoldDB" id="A0A9Q4G114"/>
<dbReference type="Pfam" id="PF02659">
    <property type="entry name" value="Mntp"/>
    <property type="match status" value="1"/>
</dbReference>
<feature type="transmembrane region" description="Helical" evidence="8">
    <location>
        <begin position="91"/>
        <end position="113"/>
    </location>
</feature>
<evidence type="ECO:0000256" key="8">
    <source>
        <dbReference type="HAMAP-Rule" id="MF_01521"/>
    </source>
</evidence>
<evidence type="ECO:0000256" key="6">
    <source>
        <dbReference type="ARBA" id="ARBA00023136"/>
    </source>
</evidence>
<dbReference type="HAMAP" id="MF_01521">
    <property type="entry name" value="MntP_pump"/>
    <property type="match status" value="1"/>
</dbReference>
<keyword evidence="10" id="KW-1185">Reference proteome</keyword>
<keyword evidence="7 8" id="KW-0464">Manganese</keyword>
<evidence type="ECO:0000256" key="7">
    <source>
        <dbReference type="ARBA" id="ARBA00023211"/>
    </source>
</evidence>
<comment type="caution">
    <text evidence="9">The sequence shown here is derived from an EMBL/GenBank/DDBJ whole genome shotgun (WGS) entry which is preliminary data.</text>
</comment>
<keyword evidence="2 8" id="KW-1003">Cell membrane</keyword>
<keyword evidence="6 8" id="KW-0472">Membrane</keyword>
<evidence type="ECO:0000256" key="2">
    <source>
        <dbReference type="ARBA" id="ARBA00022475"/>
    </source>
</evidence>
<feature type="transmembrane region" description="Helical" evidence="8">
    <location>
        <begin position="151"/>
        <end position="174"/>
    </location>
</feature>
<gene>
    <name evidence="8" type="primary">mntP</name>
    <name evidence="9" type="ORF">HXA33_18840</name>
</gene>
<comment type="function">
    <text evidence="8">Probably functions as a manganese efflux pump.</text>
</comment>
<keyword evidence="1 8" id="KW-0813">Transport</keyword>
<dbReference type="InterPro" id="IPR003810">
    <property type="entry name" value="Mntp/YtaF"/>
</dbReference>
<dbReference type="Proteomes" id="UP001057753">
    <property type="component" value="Unassembled WGS sequence"/>
</dbReference>
<dbReference type="PANTHER" id="PTHR35529:SF1">
    <property type="entry name" value="MANGANESE EFFLUX PUMP MNTP-RELATED"/>
    <property type="match status" value="1"/>
</dbReference>
<dbReference type="GO" id="GO:0005886">
    <property type="term" value="C:plasma membrane"/>
    <property type="evidence" value="ECO:0007669"/>
    <property type="project" value="UniProtKB-SubCell"/>
</dbReference>
<evidence type="ECO:0000313" key="9">
    <source>
        <dbReference type="EMBL" id="MCR6098567.1"/>
    </source>
</evidence>
<proteinExistence type="inferred from homology"/>
<evidence type="ECO:0000313" key="10">
    <source>
        <dbReference type="Proteomes" id="UP001057753"/>
    </source>
</evidence>
<feature type="transmembrane region" description="Helical" evidence="8">
    <location>
        <begin position="31"/>
        <end position="53"/>
    </location>
</feature>
<dbReference type="InterPro" id="IPR022929">
    <property type="entry name" value="Put_MntP"/>
</dbReference>
<evidence type="ECO:0000256" key="1">
    <source>
        <dbReference type="ARBA" id="ARBA00022448"/>
    </source>
</evidence>
<protein>
    <recommendedName>
        <fullName evidence="8">Putative manganese efflux pump MntP</fullName>
    </recommendedName>
</protein>